<dbReference type="SMART" id="SM00342">
    <property type="entry name" value="HTH_ARAC"/>
    <property type="match status" value="1"/>
</dbReference>
<dbReference type="InterPro" id="IPR013096">
    <property type="entry name" value="Cupin_2"/>
</dbReference>
<reference evidence="5 6" key="1">
    <citation type="submission" date="2022-09" db="EMBL/GenBank/DDBJ databases">
        <authorList>
            <person name="Han X.L."/>
            <person name="Wang Q."/>
            <person name="Lu T."/>
        </authorList>
    </citation>
    <scope>NUCLEOTIDE SEQUENCE [LARGE SCALE GENOMIC DNA]</scope>
    <source>
        <strain evidence="5 6">WQ 127069</strain>
    </source>
</reference>
<evidence type="ECO:0000313" key="6">
    <source>
        <dbReference type="Proteomes" id="UP001652445"/>
    </source>
</evidence>
<dbReference type="Gene3D" id="1.10.10.60">
    <property type="entry name" value="Homeodomain-like"/>
    <property type="match status" value="2"/>
</dbReference>
<dbReference type="PROSITE" id="PS00041">
    <property type="entry name" value="HTH_ARAC_FAMILY_1"/>
    <property type="match status" value="1"/>
</dbReference>
<evidence type="ECO:0000256" key="3">
    <source>
        <dbReference type="ARBA" id="ARBA00023163"/>
    </source>
</evidence>
<dbReference type="PANTHER" id="PTHR43280:SF2">
    <property type="entry name" value="HTH-TYPE TRANSCRIPTIONAL REGULATOR EXSA"/>
    <property type="match status" value="1"/>
</dbReference>
<protein>
    <submittedName>
        <fullName evidence="5">AraC family transcriptional regulator</fullName>
    </submittedName>
</protein>
<evidence type="ECO:0000256" key="2">
    <source>
        <dbReference type="ARBA" id="ARBA00023125"/>
    </source>
</evidence>
<organism evidence="5 6">
    <name type="scientific">Paenibacillus baimaensis</name>
    <dbReference type="NCBI Taxonomy" id="2982185"/>
    <lineage>
        <taxon>Bacteria</taxon>
        <taxon>Bacillati</taxon>
        <taxon>Bacillota</taxon>
        <taxon>Bacilli</taxon>
        <taxon>Bacillales</taxon>
        <taxon>Paenibacillaceae</taxon>
        <taxon>Paenibacillus</taxon>
    </lineage>
</organism>
<dbReference type="InterPro" id="IPR014710">
    <property type="entry name" value="RmlC-like_jellyroll"/>
</dbReference>
<dbReference type="PROSITE" id="PS01124">
    <property type="entry name" value="HTH_ARAC_FAMILY_2"/>
    <property type="match status" value="1"/>
</dbReference>
<dbReference type="Proteomes" id="UP001652445">
    <property type="component" value="Unassembled WGS sequence"/>
</dbReference>
<dbReference type="Pfam" id="PF07883">
    <property type="entry name" value="Cupin_2"/>
    <property type="match status" value="1"/>
</dbReference>
<dbReference type="InterPro" id="IPR020449">
    <property type="entry name" value="Tscrpt_reg_AraC-type_HTH"/>
</dbReference>
<dbReference type="Gene3D" id="2.60.120.10">
    <property type="entry name" value="Jelly Rolls"/>
    <property type="match status" value="1"/>
</dbReference>
<feature type="domain" description="HTH araC/xylS-type" evidence="4">
    <location>
        <begin position="192"/>
        <end position="290"/>
    </location>
</feature>
<proteinExistence type="predicted"/>
<keyword evidence="3" id="KW-0804">Transcription</keyword>
<gene>
    <name evidence="5" type="ORF">OB236_32560</name>
</gene>
<keyword evidence="1" id="KW-0805">Transcription regulation</keyword>
<evidence type="ECO:0000259" key="4">
    <source>
        <dbReference type="PROSITE" id="PS01124"/>
    </source>
</evidence>
<dbReference type="InterPro" id="IPR037923">
    <property type="entry name" value="HTH-like"/>
</dbReference>
<dbReference type="SUPFAM" id="SSF51215">
    <property type="entry name" value="Regulatory protein AraC"/>
    <property type="match status" value="1"/>
</dbReference>
<accession>A0ABT2UT65</accession>
<dbReference type="EMBL" id="JAOQIO010000110">
    <property type="protein sequence ID" value="MCU6796869.1"/>
    <property type="molecule type" value="Genomic_DNA"/>
</dbReference>
<evidence type="ECO:0000256" key="1">
    <source>
        <dbReference type="ARBA" id="ARBA00023015"/>
    </source>
</evidence>
<keyword evidence="2" id="KW-0238">DNA-binding</keyword>
<keyword evidence="6" id="KW-1185">Reference proteome</keyword>
<dbReference type="InterPro" id="IPR018060">
    <property type="entry name" value="HTH_AraC"/>
</dbReference>
<evidence type="ECO:0000313" key="5">
    <source>
        <dbReference type="EMBL" id="MCU6796869.1"/>
    </source>
</evidence>
<dbReference type="PANTHER" id="PTHR43280">
    <property type="entry name" value="ARAC-FAMILY TRANSCRIPTIONAL REGULATOR"/>
    <property type="match status" value="1"/>
</dbReference>
<dbReference type="Pfam" id="PF12833">
    <property type="entry name" value="HTH_18"/>
    <property type="match status" value="1"/>
</dbReference>
<dbReference type="InterPro" id="IPR009057">
    <property type="entry name" value="Homeodomain-like_sf"/>
</dbReference>
<comment type="caution">
    <text evidence="5">The sequence shown here is derived from an EMBL/GenBank/DDBJ whole genome shotgun (WGS) entry which is preliminary data.</text>
</comment>
<dbReference type="PRINTS" id="PR00032">
    <property type="entry name" value="HTHARAC"/>
</dbReference>
<dbReference type="SUPFAM" id="SSF46689">
    <property type="entry name" value="Homeodomain-like"/>
    <property type="match status" value="2"/>
</dbReference>
<dbReference type="RefSeq" id="WP_076235751.1">
    <property type="nucleotide sequence ID" value="NZ_JAOQIO010000110.1"/>
</dbReference>
<sequence>MSQMVEPKPKFQENNYIFHYRRITQEGDWEQIHSHQGIEFLYVHEGNGHLIFDQKLHSVSAGTLLMCQPYQLHKFKMNISRESPYIRTVFVFDPFLFERYAAAFPALHAFFHKIWKARLDQQVFQLNPEDQMLLSQLLQDFHKSLNSCPGLQQTEEVVLFLFTLLREFRKLAEAGQKHASDGSLRTNSRHVEQMMAWIEEHFQEEFSLDRLAESLHLSPYYASHLFSKETGCTLSQYVLAHRLRESRLLLSTTDLTIAQVGQQTGFNSSAYFVKSFKSKMGMTPHTYRKQVNKSFED</sequence>
<dbReference type="InterPro" id="IPR018062">
    <property type="entry name" value="HTH_AraC-typ_CS"/>
</dbReference>
<name>A0ABT2UT65_9BACL</name>